<dbReference type="Proteomes" id="UP000011134">
    <property type="component" value="Unassembled WGS sequence"/>
</dbReference>
<dbReference type="AlphaFoldDB" id="L8J8X2"/>
<dbReference type="GO" id="GO:0008713">
    <property type="term" value="F:ADP-heptose-lipopolysaccharide heptosyltransferase activity"/>
    <property type="evidence" value="ECO:0007669"/>
    <property type="project" value="TreeGrafter"/>
</dbReference>
<protein>
    <submittedName>
        <fullName evidence="3">ADP-heptose--lipooligosaccharide heptosyltransferase II</fullName>
    </submittedName>
</protein>
<keyword evidence="1" id="KW-0328">Glycosyltransferase</keyword>
<dbReference type="InterPro" id="IPR051199">
    <property type="entry name" value="LPS_LOS_Heptosyltrfase"/>
</dbReference>
<evidence type="ECO:0000313" key="4">
    <source>
        <dbReference type="Proteomes" id="UP000011134"/>
    </source>
</evidence>
<dbReference type="GO" id="GO:0005829">
    <property type="term" value="C:cytosol"/>
    <property type="evidence" value="ECO:0007669"/>
    <property type="project" value="TreeGrafter"/>
</dbReference>
<gene>
    <name evidence="3" type="ORF">C942_03084</name>
</gene>
<dbReference type="OrthoDB" id="9797795at2"/>
<dbReference type="CDD" id="cd03789">
    <property type="entry name" value="GT9_LPS_heptosyltransferase"/>
    <property type="match status" value="1"/>
</dbReference>
<reference evidence="3 4" key="1">
    <citation type="submission" date="2012-12" db="EMBL/GenBank/DDBJ databases">
        <title>Genome Assembly of Photobacterium sp. AK15.</title>
        <authorList>
            <person name="Khatri I."/>
            <person name="Vaidya B."/>
            <person name="Srinivas T.N.R."/>
            <person name="Subramanian S."/>
            <person name="Pinnaka A."/>
        </authorList>
    </citation>
    <scope>NUCLEOTIDE SEQUENCE [LARGE SCALE GENOMIC DNA]</scope>
    <source>
        <strain evidence="3 4">AK15</strain>
    </source>
</reference>
<dbReference type="PANTHER" id="PTHR30160">
    <property type="entry name" value="TETRAACYLDISACCHARIDE 4'-KINASE-RELATED"/>
    <property type="match status" value="1"/>
</dbReference>
<dbReference type="SUPFAM" id="SSF53756">
    <property type="entry name" value="UDP-Glycosyltransferase/glycogen phosphorylase"/>
    <property type="match status" value="1"/>
</dbReference>
<evidence type="ECO:0000256" key="1">
    <source>
        <dbReference type="ARBA" id="ARBA00022676"/>
    </source>
</evidence>
<dbReference type="Gene3D" id="3.40.50.2000">
    <property type="entry name" value="Glycogen Phosphorylase B"/>
    <property type="match status" value="2"/>
</dbReference>
<sequence>MKKILVVRNDKIGDFMLAWPSFAMLKQSLPDSEITALVPAYTKDLALLCPWIDKVIVDCTKRADKAAKRALISQIKAEQFDASICLFSDTYNATLVWKARIPYRLAPATKFAQVLYNRRLKQRRSRSEKPEFEYNLDLIRFFLEDNRVAIKEPQGPYLTFNTDCLDAQRMKLDNLLGLDASSRWCFVHAGSGGSANNLSLNQYAGLIKGLAQSFGGEFVLTAGPGEEAMAASLYELVKDDVKAVIYDKNDGLEDFTRSLACADLFIAGSTGPLHIAATLDVLTLGFFPNKRSATPLRWQTLNTEGRHLAFCPPEGKETETDMGLIEVDEVLVRAKTWVAQYWS</sequence>
<dbReference type="PATRIC" id="fig|1056511.3.peg.4007"/>
<keyword evidence="2 3" id="KW-0808">Transferase</keyword>
<organism evidence="3 4">
    <name type="scientific">Photobacterium marinum</name>
    <dbReference type="NCBI Taxonomy" id="1056511"/>
    <lineage>
        <taxon>Bacteria</taxon>
        <taxon>Pseudomonadati</taxon>
        <taxon>Pseudomonadota</taxon>
        <taxon>Gammaproteobacteria</taxon>
        <taxon>Vibrionales</taxon>
        <taxon>Vibrionaceae</taxon>
        <taxon>Photobacterium</taxon>
    </lineage>
</organism>
<comment type="caution">
    <text evidence="3">The sequence shown here is derived from an EMBL/GenBank/DDBJ whole genome shotgun (WGS) entry which is preliminary data.</text>
</comment>
<dbReference type="GO" id="GO:0009244">
    <property type="term" value="P:lipopolysaccharide core region biosynthetic process"/>
    <property type="evidence" value="ECO:0007669"/>
    <property type="project" value="TreeGrafter"/>
</dbReference>
<name>L8J8X2_9GAMM</name>
<dbReference type="InterPro" id="IPR002201">
    <property type="entry name" value="Glyco_trans_9"/>
</dbReference>
<dbReference type="Pfam" id="PF01075">
    <property type="entry name" value="Glyco_transf_9"/>
    <property type="match status" value="1"/>
</dbReference>
<proteinExistence type="predicted"/>
<evidence type="ECO:0000313" key="3">
    <source>
        <dbReference type="EMBL" id="ELR64004.1"/>
    </source>
</evidence>
<dbReference type="PANTHER" id="PTHR30160:SF15">
    <property type="entry name" value="GLYCOSYLTRANSFERASE HI_0523-RELATED"/>
    <property type="match status" value="1"/>
</dbReference>
<evidence type="ECO:0000256" key="2">
    <source>
        <dbReference type="ARBA" id="ARBA00022679"/>
    </source>
</evidence>
<dbReference type="EMBL" id="AMZO01000033">
    <property type="protein sequence ID" value="ELR64004.1"/>
    <property type="molecule type" value="Genomic_DNA"/>
</dbReference>
<keyword evidence="4" id="KW-1185">Reference proteome</keyword>
<accession>L8J8X2</accession>
<dbReference type="RefSeq" id="WP_007469424.1">
    <property type="nucleotide sequence ID" value="NZ_AMZO01000033.1"/>
</dbReference>